<feature type="transmembrane region" description="Helical" evidence="13">
    <location>
        <begin position="783"/>
        <end position="801"/>
    </location>
</feature>
<evidence type="ECO:0000256" key="10">
    <source>
        <dbReference type="ARBA" id="ARBA00022989"/>
    </source>
</evidence>
<evidence type="ECO:0000256" key="4">
    <source>
        <dbReference type="ARBA" id="ARBA00022448"/>
    </source>
</evidence>
<keyword evidence="7" id="KW-0547">Nucleotide-binding</keyword>
<evidence type="ECO:0000256" key="1">
    <source>
        <dbReference type="ARBA" id="ARBA00004141"/>
    </source>
</evidence>
<dbReference type="SUPFAM" id="SSF52540">
    <property type="entry name" value="P-loop containing nucleoside triphosphate hydrolases"/>
    <property type="match status" value="2"/>
</dbReference>
<evidence type="ECO:0000256" key="8">
    <source>
        <dbReference type="ARBA" id="ARBA00022840"/>
    </source>
</evidence>
<evidence type="ECO:0000313" key="15">
    <source>
        <dbReference type="EMBL" id="GGI12752.1"/>
    </source>
</evidence>
<dbReference type="PROSITE" id="PS50893">
    <property type="entry name" value="ABC_TRANSPORTER_2"/>
    <property type="match status" value="2"/>
</dbReference>
<feature type="domain" description="ABC transporter" evidence="14">
    <location>
        <begin position="314"/>
        <end position="562"/>
    </location>
</feature>
<evidence type="ECO:0000256" key="11">
    <source>
        <dbReference type="ARBA" id="ARBA00023136"/>
    </source>
</evidence>
<dbReference type="PANTHER" id="PTHR43553">
    <property type="entry name" value="HEAVY METAL TRANSPORTER"/>
    <property type="match status" value="1"/>
</dbReference>
<feature type="compositionally biased region" description="Low complexity" evidence="12">
    <location>
        <begin position="258"/>
        <end position="277"/>
    </location>
</feature>
<gene>
    <name evidence="15" type="ORF">GCM10007377_02530</name>
</gene>
<keyword evidence="8 15" id="KW-0067">ATP-binding</keyword>
<dbReference type="FunFam" id="3.40.50.300:FF:000224">
    <property type="entry name" value="Energy-coupling factor transporter ATP-binding protein EcfA"/>
    <property type="match status" value="1"/>
</dbReference>
<dbReference type="RefSeq" id="WP_188354436.1">
    <property type="nucleotide sequence ID" value="NZ_BMDH01000001.1"/>
</dbReference>
<dbReference type="InterPro" id="IPR050095">
    <property type="entry name" value="ECF_ABC_transporter_ATP-bd"/>
</dbReference>
<feature type="domain" description="ABC transporter" evidence="14">
    <location>
        <begin position="27"/>
        <end position="265"/>
    </location>
</feature>
<evidence type="ECO:0000256" key="9">
    <source>
        <dbReference type="ARBA" id="ARBA00022967"/>
    </source>
</evidence>
<keyword evidence="9" id="KW-1278">Translocase</keyword>
<dbReference type="GO" id="GO:0043190">
    <property type="term" value="C:ATP-binding cassette (ABC) transporter complex"/>
    <property type="evidence" value="ECO:0007669"/>
    <property type="project" value="TreeGrafter"/>
</dbReference>
<keyword evidence="6 13" id="KW-0812">Transmembrane</keyword>
<evidence type="ECO:0000256" key="7">
    <source>
        <dbReference type="ARBA" id="ARBA00022741"/>
    </source>
</evidence>
<dbReference type="InterPro" id="IPR003439">
    <property type="entry name" value="ABC_transporter-like_ATP-bd"/>
</dbReference>
<dbReference type="AlphaFoldDB" id="A0A8J3AKR8"/>
<dbReference type="InterPro" id="IPR027417">
    <property type="entry name" value="P-loop_NTPase"/>
</dbReference>
<evidence type="ECO:0000256" key="13">
    <source>
        <dbReference type="SAM" id="Phobius"/>
    </source>
</evidence>
<keyword evidence="11 13" id="KW-0472">Membrane</keyword>
<organism evidence="15 16">
    <name type="scientific">Galliscardovia ingluviei</name>
    <dbReference type="NCBI Taxonomy" id="1769422"/>
    <lineage>
        <taxon>Bacteria</taxon>
        <taxon>Bacillati</taxon>
        <taxon>Actinomycetota</taxon>
        <taxon>Actinomycetes</taxon>
        <taxon>Bifidobacteriales</taxon>
        <taxon>Bifidobacteriaceae</taxon>
        <taxon>Galliscardovia</taxon>
    </lineage>
</organism>
<sequence>MIAEPSHIPASQLCRKTTVTSSIAYAVQLEHIGFSYDRGKTWTLHDLSLHIEQGSYVAIVGANGSGKSTLGRIIAGLSTPDYGTVTLCNQQVFQQQAFPKAYRQVRRHIGVVFQQPDDQLVATVVEDDVAFGPENLHVPSDQIRQRVDASLQQVGLSNRVHHNPLAMSGGQQQRVAIAGMLAMHAKMLILDEPCAMLDTQGRKEVLDVLHQLHDQGTTIVHITHGLEEALQADRIIAMHHGMPQELGKQEAIDFFTHPQPSQPYQPSQPQQTSYLQSIDHSATQSHAQSNQSNEQFNSQPAIWHSQAPADQPVLSAQHISFRFSGSATATLDAMNLEVMSGTITAIRGDNGSGKSTFARILSGIYTPQTGSISICGLPLVSERTTGTKQHSIKAKRKLREQIRTHIGYVMQHPEHQLFAETVAEDVAFGPTNQGLTPEHIQQRVHEALALVGIEHLAGLSPFALSGGQQRLVAIAGVLACHPDVVIWDEPTSSLDADATARVHSIMQELKAHGIASIIITHDEAECSLADHVVTMRKLDAPDVQEQHHHRSLLQQLDPRATLVATLTMMFTTFAVNSPLALAITGLLCLAMMAATRTSPRWLIRSIHPFLALFAIMWVCNLWFTQDGTVLWSWGALSITDMGLWLATLYFCRLVAVIAFGAMLIHATSTVALIDAMHSLMTPLSKLGFHTDELALVASLALRFVPTLGKEAQDIMNAQATRGGSIDAGASSKRLRAMAAIVVPVFAGALRHADQLALALDARCYEGGTGRTHLRQMVFTWKDAVYMLIALADIAAIVWLAFN</sequence>
<protein>
    <submittedName>
        <fullName evidence="15">Putative ABC transporter ATP-binding protein</fullName>
    </submittedName>
</protein>
<proteinExistence type="inferred from homology"/>
<dbReference type="PROSITE" id="PS00211">
    <property type="entry name" value="ABC_TRANSPORTER_1"/>
    <property type="match status" value="2"/>
</dbReference>
<feature type="transmembrane region" description="Helical" evidence="13">
    <location>
        <begin position="562"/>
        <end position="589"/>
    </location>
</feature>
<evidence type="ECO:0000256" key="12">
    <source>
        <dbReference type="SAM" id="MobiDB-lite"/>
    </source>
</evidence>
<dbReference type="GO" id="GO:0042626">
    <property type="term" value="F:ATPase-coupled transmembrane transporter activity"/>
    <property type="evidence" value="ECO:0007669"/>
    <property type="project" value="TreeGrafter"/>
</dbReference>
<dbReference type="EMBL" id="BMDH01000001">
    <property type="protein sequence ID" value="GGI12752.1"/>
    <property type="molecule type" value="Genomic_DNA"/>
</dbReference>
<accession>A0A8J3AKR8</accession>
<dbReference type="PANTHER" id="PTHR43553:SF24">
    <property type="entry name" value="ENERGY-COUPLING FACTOR TRANSPORTER ATP-BINDING PROTEIN ECFA1"/>
    <property type="match status" value="1"/>
</dbReference>
<dbReference type="GO" id="GO:0016887">
    <property type="term" value="F:ATP hydrolysis activity"/>
    <property type="evidence" value="ECO:0007669"/>
    <property type="project" value="InterPro"/>
</dbReference>
<dbReference type="GO" id="GO:0005524">
    <property type="term" value="F:ATP binding"/>
    <property type="evidence" value="ECO:0007669"/>
    <property type="project" value="UniProtKB-KW"/>
</dbReference>
<dbReference type="Proteomes" id="UP000619536">
    <property type="component" value="Unassembled WGS sequence"/>
</dbReference>
<feature type="compositionally biased region" description="Polar residues" evidence="12">
    <location>
        <begin position="278"/>
        <end position="287"/>
    </location>
</feature>
<reference evidence="15" key="1">
    <citation type="journal article" date="2014" name="Int. J. Syst. Evol. Microbiol.">
        <title>Complete genome sequence of Corynebacterium casei LMG S-19264T (=DSM 44701T), isolated from a smear-ripened cheese.</title>
        <authorList>
            <consortium name="US DOE Joint Genome Institute (JGI-PGF)"/>
            <person name="Walter F."/>
            <person name="Albersmeier A."/>
            <person name="Kalinowski J."/>
            <person name="Ruckert C."/>
        </authorList>
    </citation>
    <scope>NUCLEOTIDE SEQUENCE</scope>
    <source>
        <strain evidence="15">CCM 8606</strain>
    </source>
</reference>
<dbReference type="InterPro" id="IPR003593">
    <property type="entry name" value="AAA+_ATPase"/>
</dbReference>
<dbReference type="InterPro" id="IPR015856">
    <property type="entry name" value="ABC_transpr_CbiO/EcfA_su"/>
</dbReference>
<dbReference type="Pfam" id="PF00005">
    <property type="entry name" value="ABC_tran"/>
    <property type="match status" value="2"/>
</dbReference>
<comment type="subcellular location">
    <subcellularLocation>
        <location evidence="2">Cell membrane</location>
    </subcellularLocation>
    <subcellularLocation>
        <location evidence="1">Membrane</location>
        <topology evidence="1">Multi-pass membrane protein</topology>
    </subcellularLocation>
</comment>
<keyword evidence="4" id="KW-0813">Transport</keyword>
<comment type="caution">
    <text evidence="15">The sequence shown here is derived from an EMBL/GenBank/DDBJ whole genome shotgun (WGS) entry which is preliminary data.</text>
</comment>
<feature type="compositionally biased region" description="Low complexity" evidence="12">
    <location>
        <begin position="288"/>
        <end position="299"/>
    </location>
</feature>
<keyword evidence="10 13" id="KW-1133">Transmembrane helix</keyword>
<feature type="transmembrane region" description="Helical" evidence="13">
    <location>
        <begin position="601"/>
        <end position="623"/>
    </location>
</feature>
<dbReference type="InterPro" id="IPR003339">
    <property type="entry name" value="ABC/ECF_trnsptr_transmembrane"/>
</dbReference>
<evidence type="ECO:0000259" key="14">
    <source>
        <dbReference type="PROSITE" id="PS50893"/>
    </source>
</evidence>
<keyword evidence="16" id="KW-1185">Reference proteome</keyword>
<evidence type="ECO:0000256" key="5">
    <source>
        <dbReference type="ARBA" id="ARBA00022475"/>
    </source>
</evidence>
<name>A0A8J3AKR8_9BIFI</name>
<dbReference type="Gene3D" id="3.40.50.300">
    <property type="entry name" value="P-loop containing nucleotide triphosphate hydrolases"/>
    <property type="match status" value="2"/>
</dbReference>
<evidence type="ECO:0000256" key="6">
    <source>
        <dbReference type="ARBA" id="ARBA00022692"/>
    </source>
</evidence>
<dbReference type="InterPro" id="IPR017871">
    <property type="entry name" value="ABC_transporter-like_CS"/>
</dbReference>
<dbReference type="Pfam" id="PF02361">
    <property type="entry name" value="CbiQ"/>
    <property type="match status" value="1"/>
</dbReference>
<dbReference type="SMART" id="SM00382">
    <property type="entry name" value="AAA"/>
    <property type="match status" value="2"/>
</dbReference>
<feature type="region of interest" description="Disordered" evidence="12">
    <location>
        <begin position="256"/>
        <end position="299"/>
    </location>
</feature>
<dbReference type="CDD" id="cd03225">
    <property type="entry name" value="ABC_cobalt_CbiO_domain1"/>
    <property type="match status" value="2"/>
</dbReference>
<comment type="similarity">
    <text evidence="3">Belongs to the ABC transporter superfamily.</text>
</comment>
<evidence type="ECO:0000313" key="16">
    <source>
        <dbReference type="Proteomes" id="UP000619536"/>
    </source>
</evidence>
<reference evidence="15" key="2">
    <citation type="submission" date="2020-09" db="EMBL/GenBank/DDBJ databases">
        <authorList>
            <person name="Sun Q."/>
            <person name="Sedlacek I."/>
        </authorList>
    </citation>
    <scope>NUCLEOTIDE SEQUENCE</scope>
    <source>
        <strain evidence="15">CCM 8606</strain>
    </source>
</reference>
<evidence type="ECO:0000256" key="2">
    <source>
        <dbReference type="ARBA" id="ARBA00004236"/>
    </source>
</evidence>
<evidence type="ECO:0000256" key="3">
    <source>
        <dbReference type="ARBA" id="ARBA00005417"/>
    </source>
</evidence>
<feature type="transmembrane region" description="Helical" evidence="13">
    <location>
        <begin position="643"/>
        <end position="673"/>
    </location>
</feature>
<keyword evidence="5" id="KW-1003">Cell membrane</keyword>
<dbReference type="NCBIfam" id="NF010167">
    <property type="entry name" value="PRK13648.1"/>
    <property type="match status" value="2"/>
</dbReference>
<dbReference type="CDD" id="cd16914">
    <property type="entry name" value="EcfT"/>
    <property type="match status" value="1"/>
</dbReference>